<comment type="caution">
    <text evidence="2">The sequence shown here is derived from an EMBL/GenBank/DDBJ whole genome shotgun (WGS) entry which is preliminary data.</text>
</comment>
<dbReference type="Pfam" id="PF11412">
    <property type="entry name" value="DsbD_N"/>
    <property type="match status" value="1"/>
</dbReference>
<sequence length="171" mass="20134">MFRFIFIILLTLLINTKCYSTNVSNPVRMKLTIGSVDMKTKKIEAAVKVTIQDGWHIYYKIPGDLGLPTVFQWQKHIFKDAHVHWPKPLQHTDIVSNNTFHSNIYKDLVVFPISLILKDNQHKELQVTLRIRYAVCKDICIPQEKVIILDQLLQNYQNQETIQLINFWKTK</sequence>
<protein>
    <submittedName>
        <fullName evidence="2">Disulfide bond corrector DsbC family protein</fullName>
    </submittedName>
</protein>
<accession>A0A0F3NCT5</accession>
<dbReference type="Proteomes" id="UP000033546">
    <property type="component" value="Unassembled WGS sequence"/>
</dbReference>
<dbReference type="Gene3D" id="2.60.40.1250">
    <property type="entry name" value="Thiol:disulfide interchange protein DsbD, N-terminal domain"/>
    <property type="match status" value="1"/>
</dbReference>
<dbReference type="AlphaFoldDB" id="A0A0F3NCT5"/>
<gene>
    <name evidence="2" type="ORF">EMUCRT_0031</name>
</gene>
<reference evidence="2 3" key="1">
    <citation type="submission" date="2015-02" db="EMBL/GenBank/DDBJ databases">
        <title>Genome Sequencing of Rickettsiales.</title>
        <authorList>
            <person name="Daugherty S.C."/>
            <person name="Su Q."/>
            <person name="Abolude K."/>
            <person name="Beier-Sexton M."/>
            <person name="Carlyon J.A."/>
            <person name="Carter R."/>
            <person name="Day N.P."/>
            <person name="Dumler S.J."/>
            <person name="Dyachenko V."/>
            <person name="Godinez A."/>
            <person name="Kurtti T.J."/>
            <person name="Lichay M."/>
            <person name="Mullins K.E."/>
            <person name="Ott S."/>
            <person name="Pappas-Brown V."/>
            <person name="Paris D.H."/>
            <person name="Patel P."/>
            <person name="Richards A.L."/>
            <person name="Sadzewicz L."/>
            <person name="Sears K."/>
            <person name="Seidman D."/>
            <person name="Sengamalay N."/>
            <person name="Stenos J."/>
            <person name="Tallon L.J."/>
            <person name="Vincent G."/>
            <person name="Fraser C.M."/>
            <person name="Munderloh U."/>
            <person name="Dunning-Hotopp J.C."/>
        </authorList>
    </citation>
    <scope>NUCLEOTIDE SEQUENCE [LARGE SCALE GENOMIC DNA]</scope>
    <source>
        <strain evidence="2 3">EmCRT</strain>
    </source>
</reference>
<evidence type="ECO:0000313" key="3">
    <source>
        <dbReference type="Proteomes" id="UP000033546"/>
    </source>
</evidence>
<dbReference type="InterPro" id="IPR036929">
    <property type="entry name" value="DsbDN_sf"/>
</dbReference>
<dbReference type="PATRIC" id="fig|1359167.3.peg.31"/>
<dbReference type="InterPro" id="IPR028250">
    <property type="entry name" value="DsbDN"/>
</dbReference>
<organism evidence="2 3">
    <name type="scientific">Ehrlichia cf. muris str. EmCRT</name>
    <dbReference type="NCBI Taxonomy" id="1359167"/>
    <lineage>
        <taxon>Bacteria</taxon>
        <taxon>Pseudomonadati</taxon>
        <taxon>Pseudomonadota</taxon>
        <taxon>Alphaproteobacteria</taxon>
        <taxon>Rickettsiales</taxon>
        <taxon>Anaplasmataceae</taxon>
        <taxon>Ehrlichia</taxon>
    </lineage>
</organism>
<dbReference type="EMBL" id="LANU01000001">
    <property type="protein sequence ID" value="KJV65850.1"/>
    <property type="molecule type" value="Genomic_DNA"/>
</dbReference>
<name>A0A0F3NCT5_9RICK</name>
<feature type="domain" description="Thiol:disulfide interchange protein DsbD N-terminal" evidence="1">
    <location>
        <begin position="37"/>
        <end position="148"/>
    </location>
</feature>
<proteinExistence type="predicted"/>
<evidence type="ECO:0000259" key="1">
    <source>
        <dbReference type="Pfam" id="PF11412"/>
    </source>
</evidence>
<evidence type="ECO:0000313" key="2">
    <source>
        <dbReference type="EMBL" id="KJV65850.1"/>
    </source>
</evidence>